<feature type="compositionally biased region" description="Basic residues" evidence="1">
    <location>
        <begin position="28"/>
        <end position="40"/>
    </location>
</feature>
<dbReference type="InterPro" id="IPR000477">
    <property type="entry name" value="RT_dom"/>
</dbReference>
<comment type="caution">
    <text evidence="3">The sequence shown here is derived from an EMBL/GenBank/DDBJ whole genome shotgun (WGS) entry which is preliminary data.</text>
</comment>
<sequence>EGCQPAKSTGVVFNMSMTKQHHDSTSNRPKHHKGAGKRSYQKALRQAEKNGIAYYKRKSLTFTELGGTPATSNTERPKRSKPASNREHEGIRYLSWNAGSLTTAVWEELLSLLATEAYSDVKIVLVQETHWRGSWQFRKAHWHVVSSGTHEEQGAGVMIMVHDSLCRAKDIRFNEVLPGRLLHLRVPGASFSLDILSFYQFVWGSKQTLTQNQEQRRAALHSLSQTIGSLPQRNTLIVAGDYNMSLRKPATHIHGNSVSQIDYVQLRQSQQAYDQQEMEDCYSRQSSDRIQRYTVTVDAALEGQEPSWQSRRASEIWLTKQSAEARTAKQRKFAQRQALIDEQLRQAEAKSATDGSHPLYKVIKTFKRGRPSERVQLRVAQGRLLAGTEEAICKALTHVDEARDRARQSQRQAGKGHRSVSLKGRLTLSVDMSKAFDMVDRRRLREALELAAADPFLIELVGKLHIQALYEMTASDQAFSIATKRGIKQGCKLAPSRFAFATCLLFQKLGEHCDTAVLARILAMYADDTLLQMHFDDLAQLHEALRMGDLLLDQLTELGFKVNPEKSALLLQLHGGSAQQIRHKLILTKAGEKIVQLPSGRLIALKTQVPYLGIIISYREYEMQSLRHRLQASKAVMKEVAHAVRNSHAVTEKRRMSIWRITACSSAFYGLHVVGLTEQGLPAIESHMLYQLRFVLRSYSQNTRESNQSLLKRKGMKTARVQIMARLRKFIKRQHKGDKDALLPHFIPASGAKIGRDASTATERRLGSQEQLQVCTECGAIFIGTRVLRRRHIEISTCSRVHLLLREDQQDNDQKTELDKVHTEALTGNKALKQHLNRQHPEVMSRVLQVDAPGRHSEQCVPLLQTHVLQEAQKQTDAGYIVDEEGNSPVFLHVEMATDLQIMINGWSNRRGKNSQPVKLQGTVELPLYAGHYRSFVLSDGQWYLGEARHRATLVEILPRSGRKEEELPFLTARAKARTAANKDGRSSGDTDDSGDLVSAMARLVLRHDEQLTALTTHLCYISYVRTDARSVLPELHAESKKHRAMLAPAAPPRHAMTLKVRAARSCSRESALSLQPCFVTQALLQSTVRNMAYVLQPTQLVTVLIPALAALFYETEVEAGREVLPGSIITQIQTLIQGKAVKLKAQLMMLAVERPDVRRKSCLRHQYELETELLRQKYFREDQEFNAVVAAWESHLGWEVTAMVEGLPVESPAQSAAKEYPGQWYRLPFRAPNKLDLSDDQAETGYHGTHLECLHSILASGRLLPSDPGIAGTRAFENRGGVDLHRPMNWHLAEGYSSLTRYGTKHIFIKPCIEVRFDPKGNMRAGKQTNQLIQTFETVKILAVHLRIATKANLQVSEYLMEWAGALELPLSSAKQAFETLGLADTLPKKTEVASQSSGDTPLTAGQGGVTPPAEAGSSSQYATHSSSAATSSMDVDMQGHP</sequence>
<dbReference type="SUPFAM" id="SSF56219">
    <property type="entry name" value="DNase I-like"/>
    <property type="match status" value="1"/>
</dbReference>
<dbReference type="InterPro" id="IPR036691">
    <property type="entry name" value="Endo/exonu/phosph_ase_sf"/>
</dbReference>
<keyword evidence="4" id="KW-1185">Reference proteome</keyword>
<feature type="domain" description="Reverse transcriptase" evidence="2">
    <location>
        <begin position="328"/>
        <end position="616"/>
    </location>
</feature>
<dbReference type="OrthoDB" id="415948at2759"/>
<evidence type="ECO:0000313" key="4">
    <source>
        <dbReference type="Proteomes" id="UP000601435"/>
    </source>
</evidence>
<feature type="non-terminal residue" evidence="3">
    <location>
        <position position="1"/>
    </location>
</feature>
<evidence type="ECO:0000256" key="1">
    <source>
        <dbReference type="SAM" id="MobiDB-lite"/>
    </source>
</evidence>
<evidence type="ECO:0000259" key="2">
    <source>
        <dbReference type="PROSITE" id="PS50878"/>
    </source>
</evidence>
<dbReference type="PROSITE" id="PS50878">
    <property type="entry name" value="RT_POL"/>
    <property type="match status" value="1"/>
</dbReference>
<dbReference type="EMBL" id="CAJNJA010012154">
    <property type="protein sequence ID" value="CAE7289605.1"/>
    <property type="molecule type" value="Genomic_DNA"/>
</dbReference>
<dbReference type="InterPro" id="IPR043502">
    <property type="entry name" value="DNA/RNA_pol_sf"/>
</dbReference>
<dbReference type="Proteomes" id="UP000601435">
    <property type="component" value="Unassembled WGS sequence"/>
</dbReference>
<dbReference type="SUPFAM" id="SSF56672">
    <property type="entry name" value="DNA/RNA polymerases"/>
    <property type="match status" value="1"/>
</dbReference>
<accession>A0A812N575</accession>
<evidence type="ECO:0000313" key="3">
    <source>
        <dbReference type="EMBL" id="CAE7289605.1"/>
    </source>
</evidence>
<feature type="region of interest" description="Disordered" evidence="1">
    <location>
        <begin position="65"/>
        <end position="87"/>
    </location>
</feature>
<dbReference type="Gene3D" id="3.60.10.10">
    <property type="entry name" value="Endonuclease/exonuclease/phosphatase"/>
    <property type="match status" value="1"/>
</dbReference>
<feature type="compositionally biased region" description="Low complexity" evidence="1">
    <location>
        <begin position="1417"/>
        <end position="1434"/>
    </location>
</feature>
<gene>
    <name evidence="3" type="primary">Pol</name>
    <name evidence="3" type="ORF">SNEC2469_LOCUS7092</name>
</gene>
<reference evidence="3" key="1">
    <citation type="submission" date="2021-02" db="EMBL/GenBank/DDBJ databases">
        <authorList>
            <person name="Dougan E. K."/>
            <person name="Rhodes N."/>
            <person name="Thang M."/>
            <person name="Chan C."/>
        </authorList>
    </citation>
    <scope>NUCLEOTIDE SEQUENCE</scope>
</reference>
<proteinExistence type="predicted"/>
<feature type="region of interest" description="Disordered" evidence="1">
    <location>
        <begin position="1"/>
        <end position="42"/>
    </location>
</feature>
<organism evidence="3 4">
    <name type="scientific">Symbiodinium necroappetens</name>
    <dbReference type="NCBI Taxonomy" id="1628268"/>
    <lineage>
        <taxon>Eukaryota</taxon>
        <taxon>Sar</taxon>
        <taxon>Alveolata</taxon>
        <taxon>Dinophyceae</taxon>
        <taxon>Suessiales</taxon>
        <taxon>Symbiodiniaceae</taxon>
        <taxon>Symbiodinium</taxon>
    </lineage>
</organism>
<feature type="region of interest" description="Disordered" evidence="1">
    <location>
        <begin position="1393"/>
        <end position="1443"/>
    </location>
</feature>
<dbReference type="Pfam" id="PF00078">
    <property type="entry name" value="RVT_1"/>
    <property type="match status" value="1"/>
</dbReference>
<protein>
    <submittedName>
        <fullName evidence="3">Pol protein</fullName>
    </submittedName>
</protein>
<name>A0A812N575_9DINO</name>